<keyword evidence="2" id="KW-1185">Reference proteome</keyword>
<dbReference type="InterPro" id="IPR036047">
    <property type="entry name" value="F-box-like_dom_sf"/>
</dbReference>
<evidence type="ECO:0000313" key="1">
    <source>
        <dbReference type="EMBL" id="VUC37083.1"/>
    </source>
</evidence>
<proteinExistence type="predicted"/>
<dbReference type="Proteomes" id="UP000766486">
    <property type="component" value="Unassembled WGS sequence"/>
</dbReference>
<dbReference type="EMBL" id="CABFNS010000936">
    <property type="protein sequence ID" value="VUC37083.1"/>
    <property type="molecule type" value="Genomic_DNA"/>
</dbReference>
<evidence type="ECO:0000313" key="2">
    <source>
        <dbReference type="Proteomes" id="UP000766486"/>
    </source>
</evidence>
<gene>
    <name evidence="1" type="ORF">CLO192961_LOCUS462851</name>
</gene>
<protein>
    <recommendedName>
        <fullName evidence="3">F-box domain-containing protein</fullName>
    </recommendedName>
</protein>
<organism evidence="1 2">
    <name type="scientific">Bionectria ochroleuca</name>
    <name type="common">Gliocladium roseum</name>
    <dbReference type="NCBI Taxonomy" id="29856"/>
    <lineage>
        <taxon>Eukaryota</taxon>
        <taxon>Fungi</taxon>
        <taxon>Dikarya</taxon>
        <taxon>Ascomycota</taxon>
        <taxon>Pezizomycotina</taxon>
        <taxon>Sordariomycetes</taxon>
        <taxon>Hypocreomycetidae</taxon>
        <taxon>Hypocreales</taxon>
        <taxon>Bionectriaceae</taxon>
        <taxon>Clonostachys</taxon>
    </lineage>
</organism>
<evidence type="ECO:0008006" key="3">
    <source>
        <dbReference type="Google" id="ProtNLM"/>
    </source>
</evidence>
<dbReference type="CDD" id="cd09917">
    <property type="entry name" value="F-box_SF"/>
    <property type="match status" value="1"/>
</dbReference>
<name>A0ABY6V064_BIOOC</name>
<dbReference type="SUPFAM" id="SSF81383">
    <property type="entry name" value="F-box domain"/>
    <property type="match status" value="1"/>
</dbReference>
<sequence>MPPGRTSSMSKAWLKDARQTLNEGGTLSGREIIDALVPALSDWDIVYLRRRIAELRSNPTAFAKFIDLSVDCIYLILPYLSISDFLAMRLVSSEWNKSLTQPALLVILCRVYFPGISTEKAMAAGTDFQKFLDIVRVYSRKRANMCGKMFIPWDIESHTMDINVSSVIRNDLTSEGGLRGKYLRHRISETVCADGKLVLLADRSFLLVDDLAQGTRMKLALYSDPRLTRRAMKVEAVTGRIIVMSSLPGPSHASITGLTDTTRLPKIHVYHFELKVWRDVSLPSRHDECFADNDKFVVTFHDKTAMLWTWAKGLVKLPVDDPTFHAQPLDSANLYRSVAGALFHPSDPNTVFLTWVYFWSEVDGGPTLFTTVVVRYNYNECRGRWEPTKDFRHQTSHPIPNPNHSNYCFGGQADPLCACYSRRSSKTSTDGMYLVALCFLVNYMGEQDNEGMCECVQPSWDKDHVRGIMFNVCLEKFYENRYYGYKDSWACNVRTILRKGRGASDQGTFDQVQVWNGEMFNMLNKVLGNGLTPVIESIRGRKEDGLLIATLSGDNAMETFTHNAPQRAFADGPYQLHVGTDYLVLAGLHGYSIWRWDKEGQRGSGKQPAGLNYPWLAVGEDVKPTMRHLDESSDEDMRKELHPPYAASRSQVYDKVVKLEHKCRDYAMEAIDE</sequence>
<reference evidence="1 2" key="1">
    <citation type="submission" date="2019-06" db="EMBL/GenBank/DDBJ databases">
        <authorList>
            <person name="Broberg M."/>
        </authorList>
    </citation>
    <scope>NUCLEOTIDE SEQUENCE [LARGE SCALE GENOMIC DNA]</scope>
</reference>
<comment type="caution">
    <text evidence="1">The sequence shown here is derived from an EMBL/GenBank/DDBJ whole genome shotgun (WGS) entry which is preliminary data.</text>
</comment>
<accession>A0ABY6V064</accession>